<evidence type="ECO:0000313" key="3">
    <source>
        <dbReference type="Proteomes" id="UP000471031"/>
    </source>
</evidence>
<dbReference type="OrthoDB" id="1698671at2"/>
<dbReference type="AlphaFoldDB" id="A0A845L7G9"/>
<dbReference type="SUPFAM" id="SSF69279">
    <property type="entry name" value="Phage tail proteins"/>
    <property type="match status" value="1"/>
</dbReference>
<gene>
    <name evidence="2" type="ORF">GTO89_06345</name>
</gene>
<dbReference type="Proteomes" id="UP000471031">
    <property type="component" value="Unassembled WGS sequence"/>
</dbReference>
<accession>A0A845L7G9</accession>
<proteinExistence type="predicted"/>
<dbReference type="Pfam" id="PF24032">
    <property type="entry name" value="YQBQ"/>
    <property type="match status" value="1"/>
</dbReference>
<reference evidence="2 3" key="1">
    <citation type="submission" date="2020-01" db="EMBL/GenBank/DDBJ databases">
        <title>Whole genome sequence of Heliobacterium gestii DSM 11169.</title>
        <authorList>
            <person name="Kyndt J.A."/>
            <person name="Meyer T.E."/>
        </authorList>
    </citation>
    <scope>NUCLEOTIDE SEQUENCE [LARGE SCALE GENOMIC DNA]</scope>
    <source>
        <strain evidence="2 3">DSM 11169</strain>
    </source>
</reference>
<feature type="domain" description="YqbQ/XkdQ" evidence="1">
    <location>
        <begin position="30"/>
        <end position="321"/>
    </location>
</feature>
<protein>
    <recommendedName>
        <fullName evidence="1">YqbQ/XkdQ domain-containing protein</fullName>
    </recommendedName>
</protein>
<comment type="caution">
    <text evidence="2">The sequence shown here is derived from an EMBL/GenBank/DDBJ whole genome shotgun (WGS) entry which is preliminary data.</text>
</comment>
<evidence type="ECO:0000259" key="1">
    <source>
        <dbReference type="Pfam" id="PF24032"/>
    </source>
</evidence>
<organism evidence="2 3">
    <name type="scientific">Heliomicrobium gestii</name>
    <name type="common">Heliobacterium gestii</name>
    <dbReference type="NCBI Taxonomy" id="2699"/>
    <lineage>
        <taxon>Bacteria</taxon>
        <taxon>Bacillati</taxon>
        <taxon>Bacillota</taxon>
        <taxon>Clostridia</taxon>
        <taxon>Eubacteriales</taxon>
        <taxon>Heliobacteriaceae</taxon>
        <taxon>Heliomicrobium</taxon>
    </lineage>
</organism>
<keyword evidence="3" id="KW-1185">Reference proteome</keyword>
<evidence type="ECO:0000313" key="2">
    <source>
        <dbReference type="EMBL" id="MZP42657.1"/>
    </source>
</evidence>
<dbReference type="InterPro" id="IPR056937">
    <property type="entry name" value="YqbQ/XkdQ"/>
</dbReference>
<sequence>MDLLEKPRYRINHVLQDGTAFDLTPAVRSVKWSGDIRQAARSLEVSLAFGSDSMQPKHDVPVGSHLFLYSDERELFRGVVFSAQKNTQGNYTLKAYDHLIYLLKSKGTYKFRQMQPEQIIAQLCADYGLIAGDLASTDYMIDKVILREKSIYDMCLIVLTMAMKQNGKKYQIKMKEGALQVVEKGDQVLRWLLTGQANLLSADFGENIDEMRNRVVLMGDKDQVLAEVDDPALIDQYGLLMELKRESNIKPSEARTMAENLLKELGKSSREASLECLGIDDVEAGVAVQVEETLTGLTGVFYVENDEHTLENGCHQMRLKLAWTDEVNTKEADKDDR</sequence>
<name>A0A845L7G9_HELGE</name>
<dbReference type="RefSeq" id="WP_161261211.1">
    <property type="nucleotide sequence ID" value="NZ_JAFBDC010000003.1"/>
</dbReference>
<dbReference type="EMBL" id="WXEX01000004">
    <property type="protein sequence ID" value="MZP42657.1"/>
    <property type="molecule type" value="Genomic_DNA"/>
</dbReference>